<name>A0A813C0X2_9DINO</name>
<evidence type="ECO:0000256" key="7">
    <source>
        <dbReference type="SAM" id="SignalP"/>
    </source>
</evidence>
<keyword evidence="2" id="KW-0134">Cell wall</keyword>
<evidence type="ECO:0000256" key="2">
    <source>
        <dbReference type="ARBA" id="ARBA00022512"/>
    </source>
</evidence>
<feature type="transmembrane region" description="Helical" evidence="6">
    <location>
        <begin position="811"/>
        <end position="833"/>
    </location>
</feature>
<evidence type="ECO:0000313" key="9">
    <source>
        <dbReference type="Proteomes" id="UP000601435"/>
    </source>
</evidence>
<dbReference type="AlphaFoldDB" id="A0A813C0X2"/>
<feature type="transmembrane region" description="Helical" evidence="6">
    <location>
        <begin position="784"/>
        <end position="805"/>
    </location>
</feature>
<dbReference type="PANTHER" id="PTHR31018">
    <property type="entry name" value="SPORULATION-SPECIFIC PROTEIN-RELATED"/>
    <property type="match status" value="1"/>
</dbReference>
<keyword evidence="9" id="KW-1185">Reference proteome</keyword>
<keyword evidence="6" id="KW-0812">Transmembrane</keyword>
<evidence type="ECO:0000256" key="1">
    <source>
        <dbReference type="ARBA" id="ARBA00004191"/>
    </source>
</evidence>
<dbReference type="EMBL" id="CAJNJA010085186">
    <property type="protein sequence ID" value="CAE7937961.1"/>
    <property type="molecule type" value="Genomic_DNA"/>
</dbReference>
<dbReference type="InterPro" id="IPR036941">
    <property type="entry name" value="Rcpt_L-dom_sf"/>
</dbReference>
<dbReference type="PANTHER" id="PTHR31018:SF3">
    <property type="entry name" value="RECEPTOR PROTEIN-TYROSINE KINASE"/>
    <property type="match status" value="1"/>
</dbReference>
<comment type="caution">
    <text evidence="8">The sequence shown here is derived from an EMBL/GenBank/DDBJ whole genome shotgun (WGS) entry which is preliminary data.</text>
</comment>
<reference evidence="8" key="1">
    <citation type="submission" date="2021-02" db="EMBL/GenBank/DDBJ databases">
        <authorList>
            <person name="Dougan E. K."/>
            <person name="Rhodes N."/>
            <person name="Thang M."/>
            <person name="Chan C."/>
        </authorList>
    </citation>
    <scope>NUCLEOTIDE SEQUENCE</scope>
</reference>
<accession>A0A813C0X2</accession>
<protein>
    <recommendedName>
        <fullName evidence="10">Receptor L-domain domain-containing protein</fullName>
    </recommendedName>
</protein>
<comment type="subcellular location">
    <subcellularLocation>
        <location evidence="1">Secreted</location>
        <location evidence="1">Cell wall</location>
    </subcellularLocation>
</comment>
<evidence type="ECO:0008006" key="10">
    <source>
        <dbReference type="Google" id="ProtNLM"/>
    </source>
</evidence>
<keyword evidence="3" id="KW-0964">Secreted</keyword>
<evidence type="ECO:0000256" key="5">
    <source>
        <dbReference type="ARBA" id="ARBA00023180"/>
    </source>
</evidence>
<keyword evidence="6" id="KW-1133">Transmembrane helix</keyword>
<dbReference type="SUPFAM" id="SSF52058">
    <property type="entry name" value="L domain-like"/>
    <property type="match status" value="3"/>
</dbReference>
<evidence type="ECO:0000256" key="3">
    <source>
        <dbReference type="ARBA" id="ARBA00022525"/>
    </source>
</evidence>
<gene>
    <name evidence="8" type="ORF">SNEC2469_LOCUS32961</name>
</gene>
<feature type="transmembrane region" description="Helical" evidence="6">
    <location>
        <begin position="623"/>
        <end position="645"/>
    </location>
</feature>
<feature type="signal peptide" evidence="7">
    <location>
        <begin position="1"/>
        <end position="17"/>
    </location>
</feature>
<dbReference type="Gene3D" id="3.80.20.20">
    <property type="entry name" value="Receptor L-domain"/>
    <property type="match status" value="3"/>
</dbReference>
<keyword evidence="4 7" id="KW-0732">Signal</keyword>
<organism evidence="8 9">
    <name type="scientific">Symbiodinium necroappetens</name>
    <dbReference type="NCBI Taxonomy" id="1628268"/>
    <lineage>
        <taxon>Eukaryota</taxon>
        <taxon>Sar</taxon>
        <taxon>Alveolata</taxon>
        <taxon>Dinophyceae</taxon>
        <taxon>Suessiales</taxon>
        <taxon>Symbiodiniaceae</taxon>
        <taxon>Symbiodinium</taxon>
    </lineage>
</organism>
<evidence type="ECO:0000256" key="6">
    <source>
        <dbReference type="SAM" id="Phobius"/>
    </source>
</evidence>
<keyword evidence="6" id="KW-0472">Membrane</keyword>
<keyword evidence="5" id="KW-0325">Glycoprotein</keyword>
<feature type="chain" id="PRO_5032894740" description="Receptor L-domain domain-containing protein" evidence="7">
    <location>
        <begin position="18"/>
        <end position="1232"/>
    </location>
</feature>
<evidence type="ECO:0000313" key="8">
    <source>
        <dbReference type="EMBL" id="CAE7937961.1"/>
    </source>
</evidence>
<dbReference type="InterPro" id="IPR051648">
    <property type="entry name" value="CWI-Assembly_Regulator"/>
</dbReference>
<evidence type="ECO:0000256" key="4">
    <source>
        <dbReference type="ARBA" id="ARBA00022729"/>
    </source>
</evidence>
<dbReference type="Proteomes" id="UP000601435">
    <property type="component" value="Unassembled WGS sequence"/>
</dbReference>
<sequence length="1232" mass="134565">MWRALLLVPAAGAPSVACPGLQQGSLQVCERCVHDDLCSAGLSCDSFMQKCIEPAWNASEALEACPEDPERPETWAAQCKLSCSDQQTTSALSIFVCSLSMVRVLCALLSCLALACDAAEELPTENSTLKLTCFGWRLEQPELIVTNSGAFLNGVAISDDQLRSIHEVANDLIVTDDKVLTNLDMLAGIQRVGGNVEIRYNSALQDFSGLSGLQSVGGSVNIIGNRGVQDLAGFADLRVIGRFLRVHHNERLELLGGFDSLTRVGRDLSIRGNSKLQSMPRMPQLKMVDGKVEVVFNRAMSAAYGMESLEFIGGDLAIKDNDNLTNMTMLPAVREIVGKFEVSYNQALLEVGGLENLTQIGSLAVVSNPSLKIADFANLSVVHGAAEVMYNEALQELGLKKLVSVGVTLGDGERDDKDDEPTHLKLNDNDNMTQVELPSLASIANLEVRWNAQLKQVSTTVAFTHSIIIEANHLLQEILMPNTTEINGELRVAFNAVIPDISSFDSLTLVKGDINIQENKGLRDMSGFGKLRAVTGDLQVTSNPALQDLSGLSSDFSVGGNLQISENDNLLGLSGMSALPDVKGFAVLSFNCSGNSVRPANTATCVPCEAWHYAEDQRCKVNYTFLVIVAFVSILSFCIVATLVVTFRKVMPVESIVSAPGRVLLRTQDRHYLLRGVWSRDFPLVIHGTGCDLLDKPSKRPLKARAVSDKELEVLVVVEKTGNPRRSMSSLQDIPLFMDVLQPEPGFGMPVDAMASGSTVISGQGVARVSCPWELRVVGFGVPAAVWLSLFLVTIAAFLGAGFLLGIEPAIILDSVGCGSLLGAGVSLAFRAYAIRRRHWKRRARSKAVREKALLGDLEHAVRSGDDPAVHRIQYELQSMKSWGPQRFSSTLHAVKQKQSQEAGVSISYLLSAEFKLLAQTRSKLDDPNFYDLKDAFFLSTDPIAIGSDKVCPRDGKLGCALVDVLDLDHRGDCTHFLSWTWGYSLNLVRSSMTAWIDQSKIDPQKTFLYMCFFVNNQYRILLDQNGAGSMGSNLKDVFGDNLQRIGRMVALLDGWEKPTYLSRIWTIFEQYTAVVLEIEVTFILPEVSGDSLLEEIRKGEEGIVRVRDSLCDVDAEIACAWCPEDEMQVKSMIEETIGFEKVNAKVQELMIAWVATMVKDYLGGLVVSGSRRLKRSGARTQLLSTTTLGHRSSTRTNASTVVSLQPVRTGPRGEPVWAAYMYGSSTNVETF</sequence>
<proteinExistence type="predicted"/>
<dbReference type="OrthoDB" id="536881at2759"/>